<proteinExistence type="predicted"/>
<feature type="non-terminal residue" evidence="2">
    <location>
        <position position="1"/>
    </location>
</feature>
<evidence type="ECO:0000313" key="2">
    <source>
        <dbReference type="EMBL" id="JAS40738.1"/>
    </source>
</evidence>
<feature type="compositionally biased region" description="Basic and acidic residues" evidence="1">
    <location>
        <begin position="367"/>
        <end position="376"/>
    </location>
</feature>
<dbReference type="AlphaFoldDB" id="A0A1B6ES76"/>
<name>A0A1B6ES76_9HEMI</name>
<reference evidence="2" key="1">
    <citation type="submission" date="2015-11" db="EMBL/GenBank/DDBJ databases">
        <title>De novo transcriptome assembly of four potential Pierce s Disease insect vectors from Arizona vineyards.</title>
        <authorList>
            <person name="Tassone E.E."/>
        </authorList>
    </citation>
    <scope>NUCLEOTIDE SEQUENCE</scope>
</reference>
<accession>A0A1B6ES76</accession>
<organism evidence="2">
    <name type="scientific">Cuerna arida</name>
    <dbReference type="NCBI Taxonomy" id="1464854"/>
    <lineage>
        <taxon>Eukaryota</taxon>
        <taxon>Metazoa</taxon>
        <taxon>Ecdysozoa</taxon>
        <taxon>Arthropoda</taxon>
        <taxon>Hexapoda</taxon>
        <taxon>Insecta</taxon>
        <taxon>Pterygota</taxon>
        <taxon>Neoptera</taxon>
        <taxon>Paraneoptera</taxon>
        <taxon>Hemiptera</taxon>
        <taxon>Auchenorrhyncha</taxon>
        <taxon>Membracoidea</taxon>
        <taxon>Cicadellidae</taxon>
        <taxon>Cicadellinae</taxon>
        <taxon>Proconiini</taxon>
        <taxon>Cuerna</taxon>
    </lineage>
</organism>
<feature type="region of interest" description="Disordered" evidence="1">
    <location>
        <begin position="361"/>
        <end position="398"/>
    </location>
</feature>
<evidence type="ECO:0000256" key="1">
    <source>
        <dbReference type="SAM" id="MobiDB-lite"/>
    </source>
</evidence>
<sequence length="438" mass="49298">VKPKRKYVKRKSQSAIGVPTNVEQCSDSQTSCSVLPSSISERNLTTTNTKPVKLKRKKVKENNANLSKFKYITSPSIIAIQPKPTEISNRTTPIVAVVKPVNINTIAMPPFVNLQNNQIMPISIMDKCGKPNPSVIHTEPQLTLIDKRLAEIVQTTSSDTSCNNQEINNQNPEDVRTVFFTSCDALFTDVVLLKIPKLVDDLHLLISYEIMKEERLKKIDQLISPETIIEEKRRAEKDFADVLKIRGQSFVPLFATVVSRISKPNMTSLITAVYCRIVQHLERIDSVNANYRYKLRNMIRQMVLKQNTEMKEEICAAFCTDDISFITNFEFINNLLKQYDEYRNILVNNSTVANLENIQSGHSSNLKHSDSEKDGNQIDGLQSVSNISNPSTSAENSANIGTFKTPAQMQKPKNVSGPIGNLDQLFLKSFMKTKTADK</sequence>
<protein>
    <submittedName>
        <fullName evidence="2">Uncharacterized protein</fullName>
    </submittedName>
</protein>
<gene>
    <name evidence="2" type="ORF">g.1215</name>
</gene>
<dbReference type="EMBL" id="GECZ01029031">
    <property type="protein sequence ID" value="JAS40738.1"/>
    <property type="molecule type" value="Transcribed_RNA"/>
</dbReference>
<feature type="compositionally biased region" description="Polar residues" evidence="1">
    <location>
        <begin position="379"/>
        <end position="398"/>
    </location>
</feature>